<comment type="caution">
    <text evidence="3">The sequence shown here is derived from an EMBL/GenBank/DDBJ whole genome shotgun (WGS) entry which is preliminary data.</text>
</comment>
<dbReference type="InterPro" id="IPR002104">
    <property type="entry name" value="Integrase_catalytic"/>
</dbReference>
<evidence type="ECO:0000313" key="3">
    <source>
        <dbReference type="EMBL" id="NEZ64331.1"/>
    </source>
</evidence>
<proteinExistence type="predicted"/>
<dbReference type="GO" id="GO:0003677">
    <property type="term" value="F:DNA binding"/>
    <property type="evidence" value="ECO:0007669"/>
    <property type="project" value="InterPro"/>
</dbReference>
<dbReference type="Proteomes" id="UP000473574">
    <property type="component" value="Unassembled WGS sequence"/>
</dbReference>
<dbReference type="GO" id="GO:0015074">
    <property type="term" value="P:DNA integration"/>
    <property type="evidence" value="ECO:0007669"/>
    <property type="project" value="InterPro"/>
</dbReference>
<evidence type="ECO:0000259" key="2">
    <source>
        <dbReference type="PROSITE" id="PS51898"/>
    </source>
</evidence>
<name>A0A6M0S8N3_9CYAN</name>
<dbReference type="PROSITE" id="PS51898">
    <property type="entry name" value="TYR_RECOMBINASE"/>
    <property type="match status" value="1"/>
</dbReference>
<sequence length="391" mass="44247">MAATGTKQKASKGTVRIKTSNDRLQLVFSHGGKRHYLSLGLPDTKLNRRAAEAKAKLIEADIAFEKFDPTLAKYRSEPEIEEIPEEEGVDLLTLWTQFVEFKRPQCSPNTMRQTYGPYTNHVKRFPTHELARANEIRDYILLNLPLDAGKRLITRLAACCEWAVDSKQIDDNPFQGMASKIKMPKATAKKGLNDINPFSLSERDAIIKAIEKDQFCPAASSRKHSYYGPLVKFLFATGCRPSEAVALTWQNVAADCKQVTFAQALISTDSGKEIRLGLKTQEQRSFPCNRSLKKLLKVLKSQETLSRALVFPSPAGKMIDTNNFRNRVWKRVLDGLGIEYRKLYQTRHTFITHALEAGMDAKDVARLVGNSPEIIYRHYAGKKRKLEVPEF</sequence>
<accession>A0A6M0S8N3</accession>
<dbReference type="Gene3D" id="1.10.443.10">
    <property type="entry name" value="Intergrase catalytic core"/>
    <property type="match status" value="1"/>
</dbReference>
<dbReference type="GO" id="GO:0006310">
    <property type="term" value="P:DNA recombination"/>
    <property type="evidence" value="ECO:0007669"/>
    <property type="project" value="UniProtKB-KW"/>
</dbReference>
<dbReference type="PANTHER" id="PTHR30349">
    <property type="entry name" value="PHAGE INTEGRASE-RELATED"/>
    <property type="match status" value="1"/>
</dbReference>
<dbReference type="CDD" id="cd01189">
    <property type="entry name" value="INT_ICEBs1_C_like"/>
    <property type="match status" value="1"/>
</dbReference>
<dbReference type="InterPro" id="IPR013762">
    <property type="entry name" value="Integrase-like_cat_sf"/>
</dbReference>
<gene>
    <name evidence="3" type="ORF">D0962_16285</name>
</gene>
<dbReference type="InterPro" id="IPR050090">
    <property type="entry name" value="Tyrosine_recombinase_XerCD"/>
</dbReference>
<protein>
    <submittedName>
        <fullName evidence="3">Site-specific integrase</fullName>
    </submittedName>
</protein>
<keyword evidence="1" id="KW-0233">DNA recombination</keyword>
<dbReference type="PANTHER" id="PTHR30349:SF64">
    <property type="entry name" value="PROPHAGE INTEGRASE INTD-RELATED"/>
    <property type="match status" value="1"/>
</dbReference>
<dbReference type="SUPFAM" id="SSF56349">
    <property type="entry name" value="DNA breaking-rejoining enzymes"/>
    <property type="match status" value="1"/>
</dbReference>
<reference evidence="3 4" key="1">
    <citation type="journal article" date="2020" name="Microb. Ecol.">
        <title>Ecogenomics of the Marine Benthic Filamentous Cyanobacterium Adonisia.</title>
        <authorList>
            <person name="Walter J.M."/>
            <person name="Coutinho F.H."/>
            <person name="Leomil L."/>
            <person name="Hargreaves P.I."/>
            <person name="Campeao M.E."/>
            <person name="Vieira V.V."/>
            <person name="Silva B.S."/>
            <person name="Fistarol G.O."/>
            <person name="Salomon P.S."/>
            <person name="Sawabe T."/>
            <person name="Mino S."/>
            <person name="Hosokawa M."/>
            <person name="Miyashita H."/>
            <person name="Maruyama F."/>
            <person name="van Verk M.C."/>
            <person name="Dutilh B.E."/>
            <person name="Thompson C.C."/>
            <person name="Thompson F.L."/>
        </authorList>
    </citation>
    <scope>NUCLEOTIDE SEQUENCE [LARGE SCALE GENOMIC DNA]</scope>
    <source>
        <strain evidence="3 4">CCMR0082</strain>
    </source>
</reference>
<organism evidence="3 4">
    <name type="scientific">Adonisia turfae CCMR0082</name>
    <dbReference type="NCBI Taxonomy" id="2304604"/>
    <lineage>
        <taxon>Bacteria</taxon>
        <taxon>Bacillati</taxon>
        <taxon>Cyanobacteriota</taxon>
        <taxon>Adonisia</taxon>
        <taxon>Adonisia turfae</taxon>
    </lineage>
</organism>
<evidence type="ECO:0000256" key="1">
    <source>
        <dbReference type="ARBA" id="ARBA00023172"/>
    </source>
</evidence>
<evidence type="ECO:0000313" key="4">
    <source>
        <dbReference type="Proteomes" id="UP000473574"/>
    </source>
</evidence>
<dbReference type="Pfam" id="PF00589">
    <property type="entry name" value="Phage_integrase"/>
    <property type="match status" value="1"/>
</dbReference>
<dbReference type="Pfam" id="PF12167">
    <property type="entry name" value="Arm-DNA-bind_2"/>
    <property type="match status" value="1"/>
</dbReference>
<dbReference type="RefSeq" id="WP_163664522.1">
    <property type="nucleotide sequence ID" value="NZ_QZCE01000002.1"/>
</dbReference>
<dbReference type="AlphaFoldDB" id="A0A6M0S8N3"/>
<dbReference type="InterPro" id="IPR022000">
    <property type="entry name" value="Min27-like_integrase_DNA_bind"/>
</dbReference>
<dbReference type="EMBL" id="QZCE01000002">
    <property type="protein sequence ID" value="NEZ64331.1"/>
    <property type="molecule type" value="Genomic_DNA"/>
</dbReference>
<feature type="domain" description="Tyr recombinase" evidence="2">
    <location>
        <begin position="193"/>
        <end position="391"/>
    </location>
</feature>
<dbReference type="InterPro" id="IPR011010">
    <property type="entry name" value="DNA_brk_join_enz"/>
</dbReference>